<dbReference type="GO" id="GO:0008984">
    <property type="term" value="F:protein-glutamate methylesterase activity"/>
    <property type="evidence" value="ECO:0007669"/>
    <property type="project" value="UniProtKB-UniRule"/>
</dbReference>
<dbReference type="GO" id="GO:0006935">
    <property type="term" value="P:chemotaxis"/>
    <property type="evidence" value="ECO:0007669"/>
    <property type="project" value="UniProtKB-UniRule"/>
</dbReference>
<dbReference type="NCBIfam" id="NF001965">
    <property type="entry name" value="PRK00742.1"/>
    <property type="match status" value="1"/>
</dbReference>
<keyword evidence="3" id="KW-0963">Cytoplasm</keyword>
<dbReference type="InterPro" id="IPR011006">
    <property type="entry name" value="CheY-like_superfamily"/>
</dbReference>
<dbReference type="CDD" id="cd16432">
    <property type="entry name" value="CheB_Rec"/>
    <property type="match status" value="1"/>
</dbReference>
<dbReference type="Proteomes" id="UP000641646">
    <property type="component" value="Unassembled WGS sequence"/>
</dbReference>
<dbReference type="InterPro" id="IPR035909">
    <property type="entry name" value="CheB_C"/>
</dbReference>
<reference evidence="8" key="2">
    <citation type="submission" date="2020-08" db="EMBL/GenBank/DDBJ databases">
        <authorList>
            <person name="Chen M."/>
            <person name="Teng W."/>
            <person name="Zhao L."/>
            <person name="Hu C."/>
            <person name="Zhou Y."/>
            <person name="Han B."/>
            <person name="Song L."/>
            <person name="Shu W."/>
        </authorList>
    </citation>
    <scope>NUCLEOTIDE SEQUENCE</scope>
    <source>
        <strain evidence="8">FACHB-1375</strain>
    </source>
</reference>
<evidence type="ECO:0000313" key="8">
    <source>
        <dbReference type="EMBL" id="MBD2182871.1"/>
    </source>
</evidence>
<dbReference type="PROSITE" id="PS50110">
    <property type="entry name" value="RESPONSE_REGULATORY"/>
    <property type="match status" value="1"/>
</dbReference>
<sequence>MSQIVRVLVVDDSAYVRKIVKQMLSRSPLIEVIGTARDGREALEMVEQLKPDVVTLDLIMPNMNGVEFLHEQMKRRPVPVIIVSIASESGETALEALDAGAVDFVQKPTALATEKVFEIADELIKKVKIAASIRLTNLPTVASYGEIESPAKVEVTHQNKVRSGAVDIVVLGISTGGPQALSFLIPKLPENFPVPVAIVLHMPVGYTEMYARRLNDISSLKVIEAREGDAVTAGVVLIAPAGRHLSFIRQADGRVVTHLDARPFDTLHRPSVDVLFQSAAEVFADRVLGVVMTGMGSDGKQGAAWIKSYGGSIFTEAEESCVVYGMPRSVDEVGLSDKSVRLDRMASAIIEAV</sequence>
<evidence type="ECO:0000256" key="1">
    <source>
        <dbReference type="ARBA" id="ARBA00022801"/>
    </source>
</evidence>
<name>A0A926ZJF7_9CYAN</name>
<feature type="active site" evidence="3 4">
    <location>
        <position position="298"/>
    </location>
</feature>
<dbReference type="CDD" id="cd17541">
    <property type="entry name" value="REC_CheB-like"/>
    <property type="match status" value="1"/>
</dbReference>
<dbReference type="SUPFAM" id="SSF52738">
    <property type="entry name" value="Methylesterase CheB, C-terminal domain"/>
    <property type="match status" value="1"/>
</dbReference>
<dbReference type="InterPro" id="IPR000673">
    <property type="entry name" value="Sig_transdc_resp-reg_Me-estase"/>
</dbReference>
<evidence type="ECO:0000313" key="9">
    <source>
        <dbReference type="Proteomes" id="UP000641646"/>
    </source>
</evidence>
<proteinExistence type="inferred from homology"/>
<comment type="catalytic activity">
    <reaction evidence="2 3">
        <text>[protein]-L-glutamate 5-O-methyl ester + H2O = L-glutamyl-[protein] + methanol + H(+)</text>
        <dbReference type="Rhea" id="RHEA:23236"/>
        <dbReference type="Rhea" id="RHEA-COMP:10208"/>
        <dbReference type="Rhea" id="RHEA-COMP:10311"/>
        <dbReference type="ChEBI" id="CHEBI:15377"/>
        <dbReference type="ChEBI" id="CHEBI:15378"/>
        <dbReference type="ChEBI" id="CHEBI:17790"/>
        <dbReference type="ChEBI" id="CHEBI:29973"/>
        <dbReference type="ChEBI" id="CHEBI:82795"/>
        <dbReference type="EC" id="3.1.1.61"/>
    </reaction>
</comment>
<evidence type="ECO:0000256" key="4">
    <source>
        <dbReference type="PROSITE-ProRule" id="PRU00050"/>
    </source>
</evidence>
<dbReference type="PIRSF" id="PIRSF000876">
    <property type="entry name" value="RR_chemtxs_CheB"/>
    <property type="match status" value="1"/>
</dbReference>
<comment type="caution">
    <text evidence="8">The sequence shown here is derived from an EMBL/GenBank/DDBJ whole genome shotgun (WGS) entry which is preliminary data.</text>
</comment>
<dbReference type="EC" id="3.5.1.44" evidence="3"/>
<dbReference type="Gene3D" id="3.40.50.2300">
    <property type="match status" value="1"/>
</dbReference>
<protein>
    <recommendedName>
        <fullName evidence="3">Protein-glutamate methylesterase/protein-glutamine glutaminase</fullName>
        <ecNumber evidence="3">3.1.1.61</ecNumber>
        <ecNumber evidence="3">3.5.1.44</ecNumber>
    </recommendedName>
</protein>
<dbReference type="SUPFAM" id="SSF52172">
    <property type="entry name" value="CheY-like"/>
    <property type="match status" value="1"/>
</dbReference>
<dbReference type="GO" id="GO:0000156">
    <property type="term" value="F:phosphorelay response regulator activity"/>
    <property type="evidence" value="ECO:0007669"/>
    <property type="project" value="InterPro"/>
</dbReference>
<accession>A0A926ZJF7</accession>
<dbReference type="PROSITE" id="PS50122">
    <property type="entry name" value="CHEB"/>
    <property type="match status" value="1"/>
</dbReference>
<reference evidence="8" key="1">
    <citation type="journal article" date="2015" name="ISME J.">
        <title>Draft Genome Sequence of Streptomyces incarnatus NRRL8089, which Produces the Nucleoside Antibiotic Sinefungin.</title>
        <authorList>
            <person name="Oshima K."/>
            <person name="Hattori M."/>
            <person name="Shimizu H."/>
            <person name="Fukuda K."/>
            <person name="Nemoto M."/>
            <person name="Inagaki K."/>
            <person name="Tamura T."/>
        </authorList>
    </citation>
    <scope>NUCLEOTIDE SEQUENCE</scope>
    <source>
        <strain evidence="8">FACHB-1375</strain>
    </source>
</reference>
<dbReference type="EMBL" id="JACJPW010000043">
    <property type="protein sequence ID" value="MBD2182871.1"/>
    <property type="molecule type" value="Genomic_DNA"/>
</dbReference>
<keyword evidence="3 5" id="KW-0597">Phosphoprotein</keyword>
<feature type="domain" description="Response regulatory" evidence="6">
    <location>
        <begin position="6"/>
        <end position="122"/>
    </location>
</feature>
<dbReference type="GO" id="GO:0005737">
    <property type="term" value="C:cytoplasm"/>
    <property type="evidence" value="ECO:0007669"/>
    <property type="project" value="UniProtKB-SubCell"/>
</dbReference>
<gene>
    <name evidence="3" type="primary">cheB</name>
    <name evidence="8" type="ORF">H6G03_17670</name>
</gene>
<dbReference type="AlphaFoldDB" id="A0A926ZJF7"/>
<keyword evidence="1 3" id="KW-0378">Hydrolase</keyword>
<dbReference type="PANTHER" id="PTHR42872">
    <property type="entry name" value="PROTEIN-GLUTAMATE METHYLESTERASE/PROTEIN-GLUTAMINE GLUTAMINASE"/>
    <property type="match status" value="1"/>
</dbReference>
<dbReference type="GO" id="GO:0050568">
    <property type="term" value="F:protein-glutamine glutaminase activity"/>
    <property type="evidence" value="ECO:0007669"/>
    <property type="project" value="UniProtKB-UniRule"/>
</dbReference>
<evidence type="ECO:0000256" key="3">
    <source>
        <dbReference type="HAMAP-Rule" id="MF_00099"/>
    </source>
</evidence>
<dbReference type="EC" id="3.1.1.61" evidence="3"/>
<comment type="subcellular location">
    <subcellularLocation>
        <location evidence="3">Cytoplasm</location>
    </subcellularLocation>
</comment>
<dbReference type="InterPro" id="IPR008248">
    <property type="entry name" value="CheB-like"/>
</dbReference>
<keyword evidence="3 4" id="KW-0145">Chemotaxis</keyword>
<feature type="modified residue" description="4-aspartylphosphate" evidence="3 5">
    <location>
        <position position="57"/>
    </location>
</feature>
<dbReference type="RefSeq" id="WP_190466023.1">
    <property type="nucleotide sequence ID" value="NZ_JACJPW010000043.1"/>
</dbReference>
<comment type="function">
    <text evidence="3">Involved in chemotaxis. Part of a chemotaxis signal transduction system that modulates chemotaxis in response to various stimuli. Catalyzes the demethylation of specific methylglutamate residues introduced into the chemoreceptors (methyl-accepting chemotaxis proteins or MCP) by CheR. Also mediates the irreversible deamidation of specific glutamine residues to glutamic acid.</text>
</comment>
<dbReference type="PANTHER" id="PTHR42872:SF3">
    <property type="entry name" value="PROTEIN-GLUTAMATE METHYLESTERASE_PROTEIN-GLUTAMINE GLUTAMINASE 1"/>
    <property type="match status" value="1"/>
</dbReference>
<evidence type="ECO:0000259" key="7">
    <source>
        <dbReference type="PROSITE" id="PS50122"/>
    </source>
</evidence>
<comment type="catalytic activity">
    <reaction evidence="3">
        <text>L-glutaminyl-[protein] + H2O = L-glutamyl-[protein] + NH4(+)</text>
        <dbReference type="Rhea" id="RHEA:16441"/>
        <dbReference type="Rhea" id="RHEA-COMP:10207"/>
        <dbReference type="Rhea" id="RHEA-COMP:10208"/>
        <dbReference type="ChEBI" id="CHEBI:15377"/>
        <dbReference type="ChEBI" id="CHEBI:28938"/>
        <dbReference type="ChEBI" id="CHEBI:29973"/>
        <dbReference type="ChEBI" id="CHEBI:30011"/>
        <dbReference type="EC" id="3.5.1.44"/>
    </reaction>
</comment>
<dbReference type="Pfam" id="PF00072">
    <property type="entry name" value="Response_reg"/>
    <property type="match status" value="1"/>
</dbReference>
<dbReference type="SMART" id="SM00448">
    <property type="entry name" value="REC"/>
    <property type="match status" value="1"/>
</dbReference>
<evidence type="ECO:0000256" key="2">
    <source>
        <dbReference type="ARBA" id="ARBA00048267"/>
    </source>
</evidence>
<comment type="similarity">
    <text evidence="3">Belongs to the CheB family.</text>
</comment>
<comment type="domain">
    <text evidence="3">Contains a C-terminal catalytic domain, and an N-terminal region which modulates catalytic activity.</text>
</comment>
<evidence type="ECO:0000259" key="6">
    <source>
        <dbReference type="PROSITE" id="PS50110"/>
    </source>
</evidence>
<comment type="PTM">
    <text evidence="3">Phosphorylated by CheA. Phosphorylation of the N-terminal regulatory domain activates the methylesterase activity.</text>
</comment>
<keyword evidence="9" id="KW-1185">Reference proteome</keyword>
<dbReference type="Gene3D" id="3.40.50.180">
    <property type="entry name" value="Methylesterase CheB, C-terminal domain"/>
    <property type="match status" value="1"/>
</dbReference>
<feature type="domain" description="CheB-type methylesterase" evidence="7">
    <location>
        <begin position="168"/>
        <end position="353"/>
    </location>
</feature>
<organism evidence="8 9">
    <name type="scientific">Aerosakkonema funiforme FACHB-1375</name>
    <dbReference type="NCBI Taxonomy" id="2949571"/>
    <lineage>
        <taxon>Bacteria</taxon>
        <taxon>Bacillati</taxon>
        <taxon>Cyanobacteriota</taxon>
        <taxon>Cyanophyceae</taxon>
        <taxon>Oscillatoriophycideae</taxon>
        <taxon>Aerosakkonematales</taxon>
        <taxon>Aerosakkonemataceae</taxon>
        <taxon>Aerosakkonema</taxon>
    </lineage>
</organism>
<evidence type="ECO:0000256" key="5">
    <source>
        <dbReference type="PROSITE-ProRule" id="PRU00169"/>
    </source>
</evidence>
<dbReference type="Pfam" id="PF01339">
    <property type="entry name" value="CheB_methylest"/>
    <property type="match status" value="1"/>
</dbReference>
<dbReference type="HAMAP" id="MF_00099">
    <property type="entry name" value="CheB_chemtxs"/>
    <property type="match status" value="1"/>
</dbReference>
<dbReference type="InterPro" id="IPR001789">
    <property type="entry name" value="Sig_transdc_resp-reg_receiver"/>
</dbReference>
<feature type="active site" evidence="3 4">
    <location>
        <position position="201"/>
    </location>
</feature>
<feature type="active site" evidence="3 4">
    <location>
        <position position="174"/>
    </location>
</feature>